<dbReference type="GO" id="GO:0005319">
    <property type="term" value="F:lipid transporter activity"/>
    <property type="evidence" value="ECO:0007669"/>
    <property type="project" value="TreeGrafter"/>
</dbReference>
<dbReference type="InterPro" id="IPR027417">
    <property type="entry name" value="P-loop_NTPase"/>
</dbReference>
<proteinExistence type="predicted"/>
<evidence type="ECO:0000259" key="10">
    <source>
        <dbReference type="PROSITE" id="PS50893"/>
    </source>
</evidence>
<evidence type="ECO:0000313" key="12">
    <source>
        <dbReference type="Proteomes" id="UP001151699"/>
    </source>
</evidence>
<dbReference type="PANTHER" id="PTHR19229:SF250">
    <property type="entry name" value="ABC TRANSPORTER DOMAIN-CONTAINING PROTEIN-RELATED"/>
    <property type="match status" value="1"/>
</dbReference>
<gene>
    <name evidence="11" type="primary">Abca3_0</name>
    <name evidence="11" type="ORF">Bhyg_16693</name>
</gene>
<dbReference type="GO" id="GO:0005524">
    <property type="term" value="F:ATP binding"/>
    <property type="evidence" value="ECO:0007669"/>
    <property type="project" value="UniProtKB-KW"/>
</dbReference>
<evidence type="ECO:0000256" key="7">
    <source>
        <dbReference type="ARBA" id="ARBA00022989"/>
    </source>
</evidence>
<evidence type="ECO:0000256" key="6">
    <source>
        <dbReference type="ARBA" id="ARBA00022840"/>
    </source>
</evidence>
<keyword evidence="4" id="KW-0677">Repeat</keyword>
<evidence type="ECO:0000256" key="4">
    <source>
        <dbReference type="ARBA" id="ARBA00022737"/>
    </source>
</evidence>
<feature type="transmembrane region" description="Helical" evidence="9">
    <location>
        <begin position="1071"/>
        <end position="1091"/>
    </location>
</feature>
<dbReference type="Pfam" id="PF12698">
    <property type="entry name" value="ABC2_membrane_3"/>
    <property type="match status" value="2"/>
</dbReference>
<feature type="domain" description="ABC transporter" evidence="10">
    <location>
        <begin position="1283"/>
        <end position="1483"/>
    </location>
</feature>
<feature type="transmembrane region" description="Helical" evidence="9">
    <location>
        <begin position="993"/>
        <end position="1013"/>
    </location>
</feature>
<sequence length="1593" mass="181282">MENSTAIGNWTILYTPQNAQLLELVNGASEQLGLDPAEAAASPEELARRLVNDRHLVGLNFHIDDMVDIPAHLEYSVRLPSELRTGQFNPAINNWRTDLLFPRFEILGPRNRLSDNGGIPPGYFQEGFLAIQNAIANQFLQMKSNMAESMPEIHIQRYPYPPYIRDVLLTGLETLVSLIILLSFVFPFTNTVKFIAIEKEKQLKEWMKIMGLPNWLHWSSWFVRPLVSEHKYVGIYSQRLVMCVAVPIRFLVSYCSDYSFELNVKHFLIDSMATTTFSFMLSVFFSKANTASAVSGLVWFIFYSAYTFTIVAYDNLEVYEKMLLSLLSNTAMAFGFQIIIRLEGTSEGLQWNNFWRPVSVDDNISIGLIMVMLLVCTVLYLLIALYFEKVLPGQYGVPQPWYFPFTKRFWCGQSSWDYTDENYSNENPDYFEEDPPNHNCGIKAMNLRKLYTRKKVGVEGFSINMFDDQITVLLGHNGAGKTTTMSMLTGMIRPTSGSAIINGKDIRRDIDGVRASLGLCPQHNILFDELTVKEHIIFFSRLKGLNGKEVQEEVEKYVNLINLRPKMNSLSKTLSGGMKRKLCVCIALCGRSKVVLLDEPTSGMDPASRRALWDVLREEKQGRTLLLSTHFMDEADILGDRIAIMSNGVLKCVGSSHFLKKKFGNGYHLICVKKPTCNSERITNLLQRYISDVQVDGDIGTELSYQLPEERSKVFHEMFSELENRCIELGIDSYGISLTTLEEVFMKVGSDPSRATHDPIGIHGNDNLLDIENSAYGSKEILNYAEEIPLLTGGRLLMNQIIVLFKKKILVDMRNWFLLLIQMAIPVLFICITVVTQRALGWFQDLPRLKIWLQSYLRTVTVLQTNQTDDASLVGKFVREYENQLEVNNDNSFLKIYEDFEEFIIRISEEFLVRVSSKYLVGATITNADQITAWFNNQPFHAAPLSVSLAHNAVIRAHLGTDHGITVYNEPLPYSVDSRITFLHSGGTMGFQIAVNTGFAMAFVASFYVVSYIKERMVRSKLLQFVSGANVLTFWLTAYLWDMLTFLVTVVLMIIAFGIFQEDGWSTPAELSRVLLILFAFIFAILPVTFFASKFFKESADGFSILSLIYIITGIACYFVVFIMSMEEYDLEDVAKSLTWIFLLFPHFALSHGLSNINMVTIFNQICDTQCNLLHPFCDNMETLCRLEQFFNITAPCCHNDYFDFDNYGIGRHLLYLFVVGVIVFVVLLLNEYGLVAAVFYKIRNCFVKFTLEPSTEPVDSDVQEEKDKVLNMSRFEIESYNLVVDNMSKAYDKFVAVNSMCIAVEQSECFGLLGINGAGKTSAFKMLTGDETITQGEAWIRGLSLKNEMYKIRKIIGYCPQFDALLVDMTGRETLELFCSLRGIPKHRIKSISLQLAADLNFLVHIDKKVKGMDPGAKRQLWDMVSKVRSTGKSIVLTSHLMDECEALCTRLAIMVNGEFKCLGSVQHLKNKFSKGFSLTIKIKKDISRNTETNEFLGSFHLSSPTSLEQTLVDVKNFVKEKFIGAELKEEFMGLLTYFIPKSDLKWSTMFRLMEEAKSMFHIEDYSLSQTSLEQVFLSFANQQKEEKIEQP</sequence>
<dbReference type="Proteomes" id="UP001151699">
    <property type="component" value="Unassembled WGS sequence"/>
</dbReference>
<keyword evidence="12" id="KW-1185">Reference proteome</keyword>
<dbReference type="InterPro" id="IPR017871">
    <property type="entry name" value="ABC_transporter-like_CS"/>
</dbReference>
<dbReference type="Pfam" id="PF00005">
    <property type="entry name" value="ABC_tran"/>
    <property type="match status" value="2"/>
</dbReference>
<dbReference type="InterPro" id="IPR056264">
    <property type="entry name" value="R2_ABCA1-4-like"/>
</dbReference>
<dbReference type="InterPro" id="IPR003439">
    <property type="entry name" value="ABC_transporter-like_ATP-bd"/>
</dbReference>
<keyword evidence="8 9" id="KW-0472">Membrane</keyword>
<dbReference type="InterPro" id="IPR026082">
    <property type="entry name" value="ABCA"/>
</dbReference>
<feature type="transmembrane region" description="Helical" evidence="9">
    <location>
        <begin position="1214"/>
        <end position="1241"/>
    </location>
</feature>
<dbReference type="FunFam" id="3.40.50.300:FF:000298">
    <property type="entry name" value="ATP-binding cassette sub-family A member 12"/>
    <property type="match status" value="1"/>
</dbReference>
<evidence type="ECO:0000313" key="11">
    <source>
        <dbReference type="EMBL" id="KAJ6632964.1"/>
    </source>
</evidence>
<feature type="transmembrane region" description="Helical" evidence="9">
    <location>
        <begin position="297"/>
        <end position="316"/>
    </location>
</feature>
<dbReference type="OrthoDB" id="6512918at2759"/>
<dbReference type="GO" id="GO:0016887">
    <property type="term" value="F:ATP hydrolysis activity"/>
    <property type="evidence" value="ECO:0007669"/>
    <property type="project" value="InterPro"/>
</dbReference>
<dbReference type="PANTHER" id="PTHR19229">
    <property type="entry name" value="ATP-BINDING CASSETTE TRANSPORTER SUBFAMILY A ABCA"/>
    <property type="match status" value="1"/>
</dbReference>
<keyword evidence="2" id="KW-0813">Transport</keyword>
<comment type="caution">
    <text evidence="11">The sequence shown here is derived from an EMBL/GenBank/DDBJ whole genome shotgun (WGS) entry which is preliminary data.</text>
</comment>
<dbReference type="Gene3D" id="3.40.50.300">
    <property type="entry name" value="P-loop containing nucleotide triphosphate hydrolases"/>
    <property type="match status" value="3"/>
</dbReference>
<feature type="transmembrane region" description="Helical" evidence="9">
    <location>
        <begin position="1103"/>
        <end position="1125"/>
    </location>
</feature>
<protein>
    <submittedName>
        <fullName evidence="11">Phospholipid-transporting ATPase ABCA3</fullName>
    </submittedName>
</protein>
<feature type="transmembrane region" description="Helical" evidence="9">
    <location>
        <begin position="1137"/>
        <end position="1155"/>
    </location>
</feature>
<keyword evidence="5" id="KW-0547">Nucleotide-binding</keyword>
<comment type="subcellular location">
    <subcellularLocation>
        <location evidence="1">Membrane</location>
        <topology evidence="1">Multi-pass membrane protein</topology>
    </subcellularLocation>
</comment>
<dbReference type="Pfam" id="PF23321">
    <property type="entry name" value="R1_ABCA1"/>
    <property type="match status" value="1"/>
</dbReference>
<dbReference type="PROSITE" id="PS50893">
    <property type="entry name" value="ABC_TRANSPORTER_2"/>
    <property type="match status" value="2"/>
</dbReference>
<feature type="transmembrane region" description="Helical" evidence="9">
    <location>
        <begin position="167"/>
        <end position="186"/>
    </location>
</feature>
<dbReference type="SUPFAM" id="SSF52540">
    <property type="entry name" value="P-loop containing nucleoside triphosphate hydrolases"/>
    <property type="match status" value="2"/>
</dbReference>
<evidence type="ECO:0000256" key="8">
    <source>
        <dbReference type="ARBA" id="ARBA00023136"/>
    </source>
</evidence>
<keyword evidence="3 9" id="KW-0812">Transmembrane</keyword>
<accession>A0A9Q0RTC7</accession>
<evidence type="ECO:0000256" key="5">
    <source>
        <dbReference type="ARBA" id="ARBA00022741"/>
    </source>
</evidence>
<feature type="transmembrane region" description="Helical" evidence="9">
    <location>
        <begin position="1034"/>
        <end position="1059"/>
    </location>
</feature>
<name>A0A9Q0RTC7_9DIPT</name>
<dbReference type="GO" id="GO:0016020">
    <property type="term" value="C:membrane"/>
    <property type="evidence" value="ECO:0007669"/>
    <property type="project" value="UniProtKB-SubCell"/>
</dbReference>
<dbReference type="SMART" id="SM00382">
    <property type="entry name" value="AAA"/>
    <property type="match status" value="2"/>
</dbReference>
<keyword evidence="6" id="KW-0067">ATP-binding</keyword>
<keyword evidence="7 9" id="KW-1133">Transmembrane helix</keyword>
<feature type="transmembrane region" description="Helical" evidence="9">
    <location>
        <begin position="816"/>
        <end position="840"/>
    </location>
</feature>
<feature type="non-terminal residue" evidence="11">
    <location>
        <position position="1593"/>
    </location>
</feature>
<dbReference type="GO" id="GO:0140359">
    <property type="term" value="F:ABC-type transporter activity"/>
    <property type="evidence" value="ECO:0007669"/>
    <property type="project" value="InterPro"/>
</dbReference>
<evidence type="ECO:0000256" key="2">
    <source>
        <dbReference type="ARBA" id="ARBA00022448"/>
    </source>
</evidence>
<dbReference type="InterPro" id="IPR013525">
    <property type="entry name" value="ABC2_TM"/>
</dbReference>
<dbReference type="InterPro" id="IPR003593">
    <property type="entry name" value="AAA+_ATPase"/>
</dbReference>
<evidence type="ECO:0000256" key="9">
    <source>
        <dbReference type="SAM" id="Phobius"/>
    </source>
</evidence>
<organism evidence="11 12">
    <name type="scientific">Pseudolycoriella hygida</name>
    <dbReference type="NCBI Taxonomy" id="35572"/>
    <lineage>
        <taxon>Eukaryota</taxon>
        <taxon>Metazoa</taxon>
        <taxon>Ecdysozoa</taxon>
        <taxon>Arthropoda</taxon>
        <taxon>Hexapoda</taxon>
        <taxon>Insecta</taxon>
        <taxon>Pterygota</taxon>
        <taxon>Neoptera</taxon>
        <taxon>Endopterygota</taxon>
        <taxon>Diptera</taxon>
        <taxon>Nematocera</taxon>
        <taxon>Sciaroidea</taxon>
        <taxon>Sciaridae</taxon>
        <taxon>Pseudolycoriella</taxon>
    </lineage>
</organism>
<dbReference type="PROSITE" id="PS00211">
    <property type="entry name" value="ABC_TRANSPORTER_1"/>
    <property type="match status" value="1"/>
</dbReference>
<evidence type="ECO:0000256" key="3">
    <source>
        <dbReference type="ARBA" id="ARBA00022692"/>
    </source>
</evidence>
<evidence type="ECO:0000256" key="1">
    <source>
        <dbReference type="ARBA" id="ARBA00004141"/>
    </source>
</evidence>
<reference evidence="11" key="1">
    <citation type="submission" date="2022-07" db="EMBL/GenBank/DDBJ databases">
        <authorList>
            <person name="Trinca V."/>
            <person name="Uliana J.V.C."/>
            <person name="Torres T.T."/>
            <person name="Ward R.J."/>
            <person name="Monesi N."/>
        </authorList>
    </citation>
    <scope>NUCLEOTIDE SEQUENCE</scope>
    <source>
        <strain evidence="11">HSMRA1968</strain>
        <tissue evidence="11">Whole embryos</tissue>
    </source>
</reference>
<dbReference type="EMBL" id="WJQU01002352">
    <property type="protein sequence ID" value="KAJ6632964.1"/>
    <property type="molecule type" value="Genomic_DNA"/>
</dbReference>
<feature type="transmembrane region" description="Helical" evidence="9">
    <location>
        <begin position="267"/>
        <end position="285"/>
    </location>
</feature>
<feature type="domain" description="ABC transporter" evidence="10">
    <location>
        <begin position="442"/>
        <end position="672"/>
    </location>
</feature>
<dbReference type="CDD" id="cd03263">
    <property type="entry name" value="ABC_subfamily_A"/>
    <property type="match status" value="2"/>
</dbReference>
<feature type="transmembrane region" description="Helical" evidence="9">
    <location>
        <begin position="364"/>
        <end position="387"/>
    </location>
</feature>